<keyword evidence="19" id="KW-1185">Reference proteome</keyword>
<dbReference type="InterPro" id="IPR015443">
    <property type="entry name" value="Aldose_1-epimerase"/>
</dbReference>
<name>A0A917DR99_9BACT</name>
<keyword evidence="13 14" id="KW-0119">Carbohydrate metabolism</keyword>
<evidence type="ECO:0000256" key="13">
    <source>
        <dbReference type="ARBA" id="ARBA00023277"/>
    </source>
</evidence>
<evidence type="ECO:0000256" key="7">
    <source>
        <dbReference type="ARBA" id="ARBA00013185"/>
    </source>
</evidence>
<evidence type="ECO:0000256" key="17">
    <source>
        <dbReference type="PIRSR" id="PIRSR005096-3"/>
    </source>
</evidence>
<comment type="caution">
    <text evidence="18">The sequence shown here is derived from an EMBL/GenBank/DDBJ whole genome shotgun (WGS) entry which is preliminary data.</text>
</comment>
<accession>A0A917DR99</accession>
<evidence type="ECO:0000256" key="8">
    <source>
        <dbReference type="ARBA" id="ARBA00014165"/>
    </source>
</evidence>
<feature type="active site" description="Proton donor" evidence="15">
    <location>
        <position position="179"/>
    </location>
</feature>
<comment type="subunit">
    <text evidence="6">Monomer.</text>
</comment>
<dbReference type="InterPro" id="IPR011013">
    <property type="entry name" value="Gal_mutarotase_sf_dom"/>
</dbReference>
<dbReference type="PROSITE" id="PS00545">
    <property type="entry name" value="ALDOSE_1_EPIMERASE"/>
    <property type="match status" value="1"/>
</dbReference>
<feature type="active site" description="Proton acceptor" evidence="15">
    <location>
        <position position="315"/>
    </location>
</feature>
<sequence length="350" mass="38379">MSIERQSFGKLPDGQETSLYTLKNTAGMKAIITDFGGIIVSLTAPDRDGNFTDVVHGCDTLEGYLKGVPYFGAIIGRYGNRIAKGSFELDGITYSLPINNGVNALHGGLKGFDKKLWNVTAIEGEEPALKLSYLAADMEEGYPGNLSIEVVYTLQADNTLRIDYKATTDKATVLNVTNHSYFNLSGAADVLDHEVILHADKFLPVDATVIPTGELRPVVGTPFDFTEKHTIGERINDTSYEQIVLGSGYDHCYVLTDTSSDLRLAAEVYEPKTGRIMEVFTTEPGMQFYSANHLKGDIIGKGGATYARRSAFCVETQHFPDSPNKPHFPTTVLRPDEVYQSTTSYKFSAK</sequence>
<dbReference type="GO" id="GO:0033499">
    <property type="term" value="P:galactose catabolic process via UDP-galactose, Leloir pathway"/>
    <property type="evidence" value="ECO:0007669"/>
    <property type="project" value="TreeGrafter"/>
</dbReference>
<comment type="catalytic activity">
    <reaction evidence="1 14">
        <text>alpha-D-glucose = beta-D-glucose</text>
        <dbReference type="Rhea" id="RHEA:10264"/>
        <dbReference type="ChEBI" id="CHEBI:15903"/>
        <dbReference type="ChEBI" id="CHEBI:17925"/>
        <dbReference type="EC" id="5.1.3.3"/>
    </reaction>
</comment>
<evidence type="ECO:0000313" key="19">
    <source>
        <dbReference type="Proteomes" id="UP000609064"/>
    </source>
</evidence>
<evidence type="ECO:0000256" key="12">
    <source>
        <dbReference type="ARBA" id="ARBA00023235"/>
    </source>
</evidence>
<evidence type="ECO:0000256" key="3">
    <source>
        <dbReference type="ARBA" id="ARBA00004496"/>
    </source>
</evidence>
<comment type="pathway">
    <text evidence="4 14">Carbohydrate metabolism; hexose metabolism.</text>
</comment>
<evidence type="ECO:0000256" key="11">
    <source>
        <dbReference type="ARBA" id="ARBA00022837"/>
    </source>
</evidence>
<dbReference type="EC" id="5.1.3.3" evidence="7 14"/>
<feature type="binding site" evidence="17">
    <location>
        <begin position="179"/>
        <end position="181"/>
    </location>
    <ligand>
        <name>beta-D-galactose</name>
        <dbReference type="ChEBI" id="CHEBI:27667"/>
    </ligand>
</feature>
<feature type="binding site" evidence="16">
    <location>
        <position position="250"/>
    </location>
    <ligand>
        <name>beta-D-galactose</name>
        <dbReference type="ChEBI" id="CHEBI:27667"/>
    </ligand>
</feature>
<evidence type="ECO:0000256" key="14">
    <source>
        <dbReference type="PIRNR" id="PIRNR005096"/>
    </source>
</evidence>
<dbReference type="PANTHER" id="PTHR10091:SF0">
    <property type="entry name" value="GALACTOSE MUTAROTASE"/>
    <property type="match status" value="1"/>
</dbReference>
<keyword evidence="11" id="KW-0106">Calcium</keyword>
<comment type="cofactor">
    <cofactor evidence="2">
        <name>Ca(2+)</name>
        <dbReference type="ChEBI" id="CHEBI:29108"/>
    </cofactor>
</comment>
<evidence type="ECO:0000256" key="2">
    <source>
        <dbReference type="ARBA" id="ARBA00001913"/>
    </source>
</evidence>
<dbReference type="PANTHER" id="PTHR10091">
    <property type="entry name" value="ALDOSE-1-EPIMERASE"/>
    <property type="match status" value="1"/>
</dbReference>
<dbReference type="InterPro" id="IPR018052">
    <property type="entry name" value="Ald1_epimerase_CS"/>
</dbReference>
<reference evidence="18" key="1">
    <citation type="journal article" date="2014" name="Int. J. Syst. Evol. Microbiol.">
        <title>Complete genome sequence of Corynebacterium casei LMG S-19264T (=DSM 44701T), isolated from a smear-ripened cheese.</title>
        <authorList>
            <consortium name="US DOE Joint Genome Institute (JGI-PGF)"/>
            <person name="Walter F."/>
            <person name="Albersmeier A."/>
            <person name="Kalinowski J."/>
            <person name="Ruckert C."/>
        </authorList>
    </citation>
    <scope>NUCLEOTIDE SEQUENCE</scope>
    <source>
        <strain evidence="18">CGMCC 1.15958</strain>
    </source>
</reference>
<dbReference type="RefSeq" id="WP_188766311.1">
    <property type="nucleotide sequence ID" value="NZ_BMKK01000004.1"/>
</dbReference>
<comment type="similarity">
    <text evidence="5 14">Belongs to the aldose epimerase family.</text>
</comment>
<dbReference type="EMBL" id="BMKK01000004">
    <property type="protein sequence ID" value="GGD59110.1"/>
    <property type="molecule type" value="Genomic_DNA"/>
</dbReference>
<evidence type="ECO:0000256" key="9">
    <source>
        <dbReference type="ARBA" id="ARBA00022490"/>
    </source>
</evidence>
<dbReference type="Proteomes" id="UP000609064">
    <property type="component" value="Unassembled WGS sequence"/>
</dbReference>
<evidence type="ECO:0000256" key="4">
    <source>
        <dbReference type="ARBA" id="ARBA00005028"/>
    </source>
</evidence>
<organism evidence="18 19">
    <name type="scientific">Emticicia aquatilis</name>
    <dbReference type="NCBI Taxonomy" id="1537369"/>
    <lineage>
        <taxon>Bacteria</taxon>
        <taxon>Pseudomonadati</taxon>
        <taxon>Bacteroidota</taxon>
        <taxon>Cytophagia</taxon>
        <taxon>Cytophagales</taxon>
        <taxon>Leadbetterellaceae</taxon>
        <taxon>Emticicia</taxon>
    </lineage>
</organism>
<evidence type="ECO:0000256" key="10">
    <source>
        <dbReference type="ARBA" id="ARBA00022553"/>
    </source>
</evidence>
<keyword evidence="9" id="KW-0963">Cytoplasm</keyword>
<dbReference type="InterPro" id="IPR008183">
    <property type="entry name" value="Aldose_1/G6P_1-epimerase"/>
</dbReference>
<evidence type="ECO:0000256" key="6">
    <source>
        <dbReference type="ARBA" id="ARBA00011245"/>
    </source>
</evidence>
<dbReference type="Gene3D" id="2.70.98.10">
    <property type="match status" value="1"/>
</dbReference>
<dbReference type="AlphaFoldDB" id="A0A917DR99"/>
<proteinExistence type="inferred from homology"/>
<dbReference type="GO" id="GO:0030246">
    <property type="term" value="F:carbohydrate binding"/>
    <property type="evidence" value="ECO:0007669"/>
    <property type="project" value="InterPro"/>
</dbReference>
<protein>
    <recommendedName>
        <fullName evidence="8 14">Aldose 1-epimerase</fullName>
        <ecNumber evidence="7 14">5.1.3.3</ecNumber>
    </recommendedName>
</protein>
<evidence type="ECO:0000256" key="1">
    <source>
        <dbReference type="ARBA" id="ARBA00001614"/>
    </source>
</evidence>
<feature type="binding site" evidence="17">
    <location>
        <begin position="80"/>
        <end position="81"/>
    </location>
    <ligand>
        <name>beta-D-galactose</name>
        <dbReference type="ChEBI" id="CHEBI:27667"/>
    </ligand>
</feature>
<dbReference type="InterPro" id="IPR014718">
    <property type="entry name" value="GH-type_carb-bd"/>
</dbReference>
<dbReference type="NCBIfam" id="NF008277">
    <property type="entry name" value="PRK11055.1"/>
    <property type="match status" value="1"/>
</dbReference>
<dbReference type="SUPFAM" id="SSF74650">
    <property type="entry name" value="Galactose mutarotase-like"/>
    <property type="match status" value="1"/>
</dbReference>
<dbReference type="FunFam" id="2.70.98.10:FF:000003">
    <property type="entry name" value="Aldose 1-epimerase"/>
    <property type="match status" value="1"/>
</dbReference>
<gene>
    <name evidence="18" type="primary">galM</name>
    <name evidence="18" type="ORF">GCM10011514_23850</name>
</gene>
<comment type="subcellular location">
    <subcellularLocation>
        <location evidence="3">Cytoplasm</location>
    </subcellularLocation>
</comment>
<dbReference type="GO" id="GO:0004034">
    <property type="term" value="F:aldose 1-epimerase activity"/>
    <property type="evidence" value="ECO:0007669"/>
    <property type="project" value="UniProtKB-EC"/>
</dbReference>
<dbReference type="GO" id="GO:0005737">
    <property type="term" value="C:cytoplasm"/>
    <property type="evidence" value="ECO:0007669"/>
    <property type="project" value="UniProtKB-SubCell"/>
</dbReference>
<evidence type="ECO:0000256" key="5">
    <source>
        <dbReference type="ARBA" id="ARBA00006206"/>
    </source>
</evidence>
<evidence type="ECO:0000313" key="18">
    <source>
        <dbReference type="EMBL" id="GGD59110.1"/>
    </source>
</evidence>
<evidence type="ECO:0000256" key="15">
    <source>
        <dbReference type="PIRSR" id="PIRSR005096-1"/>
    </source>
</evidence>
<dbReference type="InterPro" id="IPR047215">
    <property type="entry name" value="Galactose_mutarotase-like"/>
</dbReference>
<dbReference type="PIRSF" id="PIRSF005096">
    <property type="entry name" value="GALM"/>
    <property type="match status" value="1"/>
</dbReference>
<keyword evidence="10" id="KW-0597">Phosphoprotein</keyword>
<keyword evidence="12 14" id="KW-0413">Isomerase</keyword>
<dbReference type="CDD" id="cd09019">
    <property type="entry name" value="galactose_mutarotase_like"/>
    <property type="match status" value="1"/>
</dbReference>
<dbReference type="Pfam" id="PF01263">
    <property type="entry name" value="Aldose_epim"/>
    <property type="match status" value="1"/>
</dbReference>
<dbReference type="GO" id="GO:0006006">
    <property type="term" value="P:glucose metabolic process"/>
    <property type="evidence" value="ECO:0007669"/>
    <property type="project" value="TreeGrafter"/>
</dbReference>
<reference evidence="18" key="2">
    <citation type="submission" date="2020-09" db="EMBL/GenBank/DDBJ databases">
        <authorList>
            <person name="Sun Q."/>
            <person name="Zhou Y."/>
        </authorList>
    </citation>
    <scope>NUCLEOTIDE SEQUENCE</scope>
    <source>
        <strain evidence="18">CGMCC 1.15958</strain>
    </source>
</reference>
<evidence type="ECO:0000256" key="16">
    <source>
        <dbReference type="PIRSR" id="PIRSR005096-2"/>
    </source>
</evidence>